<accession>A0ABR6XIC8</accession>
<dbReference type="PANTHER" id="PTHR34039:SF1">
    <property type="entry name" value="UPF0102 PROTEIN YRAN"/>
    <property type="match status" value="1"/>
</dbReference>
<dbReference type="Proteomes" id="UP000637632">
    <property type="component" value="Unassembled WGS sequence"/>
</dbReference>
<name>A0ABR6XIC8_9BURK</name>
<dbReference type="InterPro" id="IPR011335">
    <property type="entry name" value="Restrct_endonuc-II-like"/>
</dbReference>
<evidence type="ECO:0000313" key="4">
    <source>
        <dbReference type="EMBL" id="MBC3812505.1"/>
    </source>
</evidence>
<dbReference type="CDD" id="cd20736">
    <property type="entry name" value="PoNe_Nuclease"/>
    <property type="match status" value="1"/>
</dbReference>
<reference evidence="4 5" key="1">
    <citation type="submission" date="2020-08" db="EMBL/GenBank/DDBJ databases">
        <title>Novel species isolated from subtropical streams in China.</title>
        <authorList>
            <person name="Lu H."/>
        </authorList>
    </citation>
    <scope>NUCLEOTIDE SEQUENCE [LARGE SCALE GENOMIC DNA]</scope>
    <source>
        <strain evidence="4 5">CCTCC AB 2015119</strain>
    </source>
</reference>
<dbReference type="NCBIfam" id="TIGR00252">
    <property type="entry name" value="YraN family protein"/>
    <property type="match status" value="1"/>
</dbReference>
<dbReference type="PANTHER" id="PTHR34039">
    <property type="entry name" value="UPF0102 PROTEIN YRAN"/>
    <property type="match status" value="1"/>
</dbReference>
<evidence type="ECO:0000256" key="2">
    <source>
        <dbReference type="HAMAP-Rule" id="MF_00048"/>
    </source>
</evidence>
<feature type="region of interest" description="Disordered" evidence="3">
    <location>
        <begin position="1"/>
        <end position="22"/>
    </location>
</feature>
<comment type="caution">
    <text evidence="4">The sequence shown here is derived from an EMBL/GenBank/DDBJ whole genome shotgun (WGS) entry which is preliminary data.</text>
</comment>
<organism evidence="4 5">
    <name type="scientific">Undibacterium aquatile</name>
    <dbReference type="NCBI Taxonomy" id="1537398"/>
    <lineage>
        <taxon>Bacteria</taxon>
        <taxon>Pseudomonadati</taxon>
        <taxon>Pseudomonadota</taxon>
        <taxon>Betaproteobacteria</taxon>
        <taxon>Burkholderiales</taxon>
        <taxon>Oxalobacteraceae</taxon>
        <taxon>Undibacterium</taxon>
    </lineage>
</organism>
<dbReference type="SUPFAM" id="SSF52980">
    <property type="entry name" value="Restriction endonuclease-like"/>
    <property type="match status" value="1"/>
</dbReference>
<dbReference type="Gene3D" id="3.40.1350.10">
    <property type="match status" value="1"/>
</dbReference>
<feature type="compositionally biased region" description="Basic and acidic residues" evidence="3">
    <location>
        <begin position="11"/>
        <end position="22"/>
    </location>
</feature>
<proteinExistence type="inferred from homology"/>
<sequence length="128" mass="14254">MRRAPTLSDANEDKRTSRRRAGDEGELQALHYLEQAGLCLIQKNFLCKGGEIDLIMRDGDGLVFIEVRTRTSMQFGGALTSVTPAKQKKMWHAAQVFLLQQSGQPACRFDVVAIDAGKIHWLQNVILG</sequence>
<dbReference type="InterPro" id="IPR003509">
    <property type="entry name" value="UPF0102_YraN-like"/>
</dbReference>
<dbReference type="RefSeq" id="WP_190480307.1">
    <property type="nucleotide sequence ID" value="NZ_JACOFT010000005.1"/>
</dbReference>
<evidence type="ECO:0000313" key="5">
    <source>
        <dbReference type="Proteomes" id="UP000637632"/>
    </source>
</evidence>
<protein>
    <recommendedName>
        <fullName evidence="2">UPF0102 protein H8K26_13745</fullName>
    </recommendedName>
</protein>
<dbReference type="NCBIfam" id="NF009150">
    <property type="entry name" value="PRK12497.1-3"/>
    <property type="match status" value="1"/>
</dbReference>
<keyword evidence="5" id="KW-1185">Reference proteome</keyword>
<gene>
    <name evidence="4" type="ORF">H8K26_13745</name>
</gene>
<evidence type="ECO:0000256" key="3">
    <source>
        <dbReference type="SAM" id="MobiDB-lite"/>
    </source>
</evidence>
<dbReference type="InterPro" id="IPR011856">
    <property type="entry name" value="tRNA_endonuc-like_dom_sf"/>
</dbReference>
<comment type="similarity">
    <text evidence="1 2">Belongs to the UPF0102 family.</text>
</comment>
<dbReference type="Pfam" id="PF02021">
    <property type="entry name" value="UPF0102"/>
    <property type="match status" value="1"/>
</dbReference>
<evidence type="ECO:0000256" key="1">
    <source>
        <dbReference type="ARBA" id="ARBA00006738"/>
    </source>
</evidence>
<dbReference type="HAMAP" id="MF_00048">
    <property type="entry name" value="UPF0102"/>
    <property type="match status" value="1"/>
</dbReference>
<dbReference type="EMBL" id="JACOFT010000005">
    <property type="protein sequence ID" value="MBC3812505.1"/>
    <property type="molecule type" value="Genomic_DNA"/>
</dbReference>